<evidence type="ECO:0000256" key="5">
    <source>
        <dbReference type="ARBA" id="ARBA00023157"/>
    </source>
</evidence>
<evidence type="ECO:0000313" key="12">
    <source>
        <dbReference type="EMBL" id="CAD9603300.1"/>
    </source>
</evidence>
<evidence type="ECO:0000256" key="2">
    <source>
        <dbReference type="ARBA" id="ARBA00004922"/>
    </source>
</evidence>
<evidence type="ECO:0000256" key="4">
    <source>
        <dbReference type="ARBA" id="ARBA00022801"/>
    </source>
</evidence>
<evidence type="ECO:0000256" key="1">
    <source>
        <dbReference type="ARBA" id="ARBA00001913"/>
    </source>
</evidence>
<keyword evidence="7" id="KW-0479">Metal-binding</keyword>
<keyword evidence="7" id="KW-0106">Calcium</keyword>
<reference evidence="12" key="1">
    <citation type="submission" date="2021-01" db="EMBL/GenBank/DDBJ databases">
        <authorList>
            <person name="Corre E."/>
            <person name="Pelletier E."/>
            <person name="Niang G."/>
            <person name="Scheremetjew M."/>
            <person name="Finn R."/>
            <person name="Kale V."/>
            <person name="Holt S."/>
            <person name="Cochrane G."/>
            <person name="Meng A."/>
            <person name="Brown T."/>
            <person name="Cohen L."/>
        </authorList>
    </citation>
    <scope>NUCLEOTIDE SEQUENCE</scope>
    <source>
        <strain evidence="12">SM1012Den-03</strain>
    </source>
</reference>
<sequence length="739" mass="82778">MRIQSNGSNGNPRGIGRRRGTPPRGGKTFPDQKMILVLAAVAATIFASGLMLGTHIYGNPQVSDTSAASSVSQPSLNNEHSSPLLAATSRIAASDVQRLIMESAAAEAFEEEERRQEEEALKHGDKTLALHLRGALVPGDPNYNPHHHIDDTLDVDDPLNSNQEIVGGEEKQENMIENMHHQFAQALDHEKHVIDFAVKKGVTKLKETAAEVAKKVALRGAITKDETAKNLPNYPYMRTLVPKDHDFTKYKPLGGNRFIEYLEGDSPYAMTDSLREQSDNLARSRRVHVVNAMKHVWKNYKEYAFGMDELHPISKKGTANWGGMGTTLVDALDTLWLMGMKDEFWEARDWVRDHLSHDKVGDVSGFETTIRSLGGLLSAYDLSGDKVFLEKADDLGAKLFKAYDTPSGLPKGSVNLKTGRAHNMNWNGNAYIVAEAATQQIEYRYLAKATGKEDYAKKSEKVFDILEKITPEDGLLFEKLKEGGENGASFITASKSSFGACSDSAYEYMIKIYVQGGRKEEMYRKMWDKAMNGVHEQLLQKSTPNGLTYIADRLNGGRLDHKMDHLACFMGGSLALGAYTDPSGIDSSRAKRDLKTAKALTYTCYQMYARTQTGISPEFVQFRGGNDFKVPSSAPFYILRPEVVEAFYYLSVLTGDPIYREWGWEVFQSIEKYCKTEYGYGSLHDVNEPSMKPEDRMESFFLAETLKYLYLLFDPDSEIDILNKHVFNTEAHPFKIFNN</sequence>
<dbReference type="GO" id="GO:0000139">
    <property type="term" value="C:Golgi membrane"/>
    <property type="evidence" value="ECO:0007669"/>
    <property type="project" value="TreeGrafter"/>
</dbReference>
<dbReference type="InterPro" id="IPR050749">
    <property type="entry name" value="Glycosyl_Hydrolase_47"/>
</dbReference>
<gene>
    <name evidence="12" type="ORF">SMAR0320_LOCUS11112</name>
</gene>
<dbReference type="PANTHER" id="PTHR11742:SF6">
    <property type="entry name" value="MANNOSYL-OLIGOSACCHARIDE ALPHA-1,2-MANNOSIDASE IA-RELATED"/>
    <property type="match status" value="1"/>
</dbReference>
<keyword evidence="11" id="KW-0472">Membrane</keyword>
<dbReference type="EC" id="3.2.1.-" evidence="9"/>
<keyword evidence="11" id="KW-0812">Transmembrane</keyword>
<evidence type="ECO:0000256" key="7">
    <source>
        <dbReference type="PIRSR" id="PIRSR601382-2"/>
    </source>
</evidence>
<dbReference type="PRINTS" id="PR00747">
    <property type="entry name" value="GLYHDRLASE47"/>
</dbReference>
<comment type="similarity">
    <text evidence="3 9">Belongs to the glycosyl hydrolase 47 family.</text>
</comment>
<evidence type="ECO:0000256" key="3">
    <source>
        <dbReference type="ARBA" id="ARBA00007658"/>
    </source>
</evidence>
<keyword evidence="5 8" id="KW-1015">Disulfide bond</keyword>
<keyword evidence="9" id="KW-0326">Glycosidase</keyword>
<dbReference type="InterPro" id="IPR012341">
    <property type="entry name" value="6hp_glycosidase-like_sf"/>
</dbReference>
<accession>A0A7S2PJG9</accession>
<dbReference type="FunFam" id="1.50.10.10:FF:000055">
    <property type="entry name" value="alpha-1,2-Mannosidase"/>
    <property type="match status" value="1"/>
</dbReference>
<feature type="compositionally biased region" description="Low complexity" evidence="10">
    <location>
        <begin position="1"/>
        <end position="14"/>
    </location>
</feature>
<evidence type="ECO:0000256" key="9">
    <source>
        <dbReference type="RuleBase" id="RU361193"/>
    </source>
</evidence>
<evidence type="ECO:0000256" key="10">
    <source>
        <dbReference type="SAM" id="MobiDB-lite"/>
    </source>
</evidence>
<keyword evidence="4 9" id="KW-0378">Hydrolase</keyword>
<dbReference type="GO" id="GO:0005509">
    <property type="term" value="F:calcium ion binding"/>
    <property type="evidence" value="ECO:0007669"/>
    <property type="project" value="InterPro"/>
</dbReference>
<dbReference type="InterPro" id="IPR036026">
    <property type="entry name" value="Seven-hairpin_glycosidases"/>
</dbReference>
<comment type="pathway">
    <text evidence="2">Protein modification; protein glycosylation.</text>
</comment>
<feature type="active site" evidence="6">
    <location>
        <position position="503"/>
    </location>
</feature>
<feature type="active site" description="Proton donor" evidence="6">
    <location>
        <position position="618"/>
    </location>
</feature>
<name>A0A7S2PJG9_9STRA</name>
<evidence type="ECO:0000256" key="6">
    <source>
        <dbReference type="PIRSR" id="PIRSR601382-1"/>
    </source>
</evidence>
<dbReference type="GO" id="GO:0005975">
    <property type="term" value="P:carbohydrate metabolic process"/>
    <property type="evidence" value="ECO:0007669"/>
    <property type="project" value="InterPro"/>
</dbReference>
<dbReference type="EMBL" id="HBGZ01015552">
    <property type="protein sequence ID" value="CAD9603300.1"/>
    <property type="molecule type" value="Transcribed_RNA"/>
</dbReference>
<dbReference type="GO" id="GO:0004571">
    <property type="term" value="F:mannosyl-oligosaccharide 1,2-alpha-mannosidase activity"/>
    <property type="evidence" value="ECO:0007669"/>
    <property type="project" value="InterPro"/>
</dbReference>
<evidence type="ECO:0000256" key="8">
    <source>
        <dbReference type="PIRSR" id="PIRSR601382-3"/>
    </source>
</evidence>
<dbReference type="Gene3D" id="1.50.10.10">
    <property type="match status" value="1"/>
</dbReference>
<feature type="active site" description="Proton donor" evidence="6">
    <location>
        <position position="367"/>
    </location>
</feature>
<dbReference type="InterPro" id="IPR001382">
    <property type="entry name" value="Glyco_hydro_47"/>
</dbReference>
<feature type="disulfide bond" evidence="8">
    <location>
        <begin position="568"/>
        <end position="604"/>
    </location>
</feature>
<dbReference type="GO" id="GO:0005783">
    <property type="term" value="C:endoplasmic reticulum"/>
    <property type="evidence" value="ECO:0007669"/>
    <property type="project" value="TreeGrafter"/>
</dbReference>
<dbReference type="PANTHER" id="PTHR11742">
    <property type="entry name" value="MANNOSYL-OLIGOSACCHARIDE ALPHA-1,2-MANNOSIDASE-RELATED"/>
    <property type="match status" value="1"/>
</dbReference>
<proteinExistence type="inferred from homology"/>
<comment type="cofactor">
    <cofactor evidence="1 7">
        <name>Ca(2+)</name>
        <dbReference type="ChEBI" id="CHEBI:29108"/>
    </cofactor>
</comment>
<feature type="region of interest" description="Disordered" evidence="10">
    <location>
        <begin position="1"/>
        <end position="29"/>
    </location>
</feature>
<feature type="binding site" evidence="7">
    <location>
        <position position="729"/>
    </location>
    <ligand>
        <name>Ca(2+)</name>
        <dbReference type="ChEBI" id="CHEBI:29108"/>
    </ligand>
</feature>
<dbReference type="SUPFAM" id="SSF48225">
    <property type="entry name" value="Seven-hairpin glycosidases"/>
    <property type="match status" value="1"/>
</dbReference>
<feature type="transmembrane region" description="Helical" evidence="11">
    <location>
        <begin position="34"/>
        <end position="57"/>
    </location>
</feature>
<protein>
    <recommendedName>
        <fullName evidence="9">alpha-1,2-Mannosidase</fullName>
        <ecNumber evidence="9">3.2.1.-</ecNumber>
    </recommendedName>
</protein>
<dbReference type="AlphaFoldDB" id="A0A7S2PJG9"/>
<organism evidence="12">
    <name type="scientific">Skeletonema marinoi</name>
    <dbReference type="NCBI Taxonomy" id="267567"/>
    <lineage>
        <taxon>Eukaryota</taxon>
        <taxon>Sar</taxon>
        <taxon>Stramenopiles</taxon>
        <taxon>Ochrophyta</taxon>
        <taxon>Bacillariophyta</taxon>
        <taxon>Coscinodiscophyceae</taxon>
        <taxon>Thalassiosirophycidae</taxon>
        <taxon>Thalassiosirales</taxon>
        <taxon>Skeletonemataceae</taxon>
        <taxon>Skeletonema</taxon>
        <taxon>Skeletonema marinoi-dohrnii complex</taxon>
    </lineage>
</organism>
<keyword evidence="11" id="KW-1133">Transmembrane helix</keyword>
<dbReference type="Pfam" id="PF01532">
    <property type="entry name" value="Glyco_hydro_47"/>
    <property type="match status" value="1"/>
</dbReference>
<feature type="active site" evidence="6">
    <location>
        <position position="642"/>
    </location>
</feature>
<evidence type="ECO:0000256" key="11">
    <source>
        <dbReference type="SAM" id="Phobius"/>
    </source>
</evidence>